<organism evidence="7 8">
    <name type="scientific">Xylanibacter rodentium</name>
    <dbReference type="NCBI Taxonomy" id="2736289"/>
    <lineage>
        <taxon>Bacteria</taxon>
        <taxon>Pseudomonadati</taxon>
        <taxon>Bacteroidota</taxon>
        <taxon>Bacteroidia</taxon>
        <taxon>Bacteroidales</taxon>
        <taxon>Prevotellaceae</taxon>
        <taxon>Xylanibacter</taxon>
    </lineage>
</organism>
<gene>
    <name evidence="5 7" type="primary">dut</name>
    <name evidence="7" type="ORF">HPS55_08720</name>
</gene>
<reference evidence="7 8" key="1">
    <citation type="submission" date="2020-05" db="EMBL/GenBank/DDBJ databases">
        <title>Distinct polysaccharide utilization as determinants for interspecies competition between intestinal Prevotella spp.</title>
        <authorList>
            <person name="Galvez E.J.C."/>
            <person name="Iljazovic A."/>
            <person name="Strowig T."/>
        </authorList>
    </citation>
    <scope>NUCLEOTIDE SEQUENCE [LARGE SCALE GENOMIC DNA]</scope>
    <source>
        <strain evidence="7 8">PROD</strain>
    </source>
</reference>
<dbReference type="HAMAP" id="MF_00116">
    <property type="entry name" value="dUTPase_bact"/>
    <property type="match status" value="1"/>
</dbReference>
<keyword evidence="3 5" id="KW-0546">Nucleotide metabolism</keyword>
<dbReference type="GO" id="GO:0004170">
    <property type="term" value="F:dUTP diphosphatase activity"/>
    <property type="evidence" value="ECO:0007669"/>
    <property type="project" value="UniProtKB-EC"/>
</dbReference>
<name>A0ABX2AWE6_9BACT</name>
<evidence type="ECO:0000256" key="5">
    <source>
        <dbReference type="HAMAP-Rule" id="MF_00116"/>
    </source>
</evidence>
<feature type="binding site" evidence="5">
    <location>
        <position position="77"/>
    </location>
    <ligand>
        <name>substrate</name>
    </ligand>
</feature>
<evidence type="ECO:0000256" key="3">
    <source>
        <dbReference type="ARBA" id="ARBA00023080"/>
    </source>
</evidence>
<dbReference type="InterPro" id="IPR036157">
    <property type="entry name" value="dUTPase-like_sf"/>
</dbReference>
<evidence type="ECO:0000313" key="7">
    <source>
        <dbReference type="EMBL" id="NPE14406.1"/>
    </source>
</evidence>
<dbReference type="Proteomes" id="UP001193734">
    <property type="component" value="Unassembled WGS sequence"/>
</dbReference>
<dbReference type="EMBL" id="JABKKE010000013">
    <property type="protein sequence ID" value="NPE14406.1"/>
    <property type="molecule type" value="Genomic_DNA"/>
</dbReference>
<dbReference type="Pfam" id="PF00692">
    <property type="entry name" value="dUTPase"/>
    <property type="match status" value="1"/>
</dbReference>
<accession>A0ABX2AWE6</accession>
<dbReference type="CDD" id="cd07557">
    <property type="entry name" value="trimeric_dUTPase"/>
    <property type="match status" value="1"/>
</dbReference>
<feature type="binding site" evidence="5">
    <location>
        <begin position="81"/>
        <end position="83"/>
    </location>
    <ligand>
        <name>substrate</name>
    </ligand>
</feature>
<protein>
    <recommendedName>
        <fullName evidence="5">Deoxyuridine 5'-triphosphate nucleotidohydrolase</fullName>
        <shortName evidence="5">dUTPase</shortName>
        <ecNumber evidence="5">3.6.1.23</ecNumber>
    </recommendedName>
    <alternativeName>
        <fullName evidence="5">dUTP pyrophosphatase</fullName>
    </alternativeName>
</protein>
<comment type="caution">
    <text evidence="5">Lacks conserved residue(s) required for the propagation of feature annotation.</text>
</comment>
<dbReference type="EC" id="3.6.1.23" evidence="5"/>
<keyword evidence="5" id="KW-0479">Metal-binding</keyword>
<comment type="function">
    <text evidence="5">This enzyme is involved in nucleotide metabolism: it produces dUMP, the immediate precursor of thymidine nucleotides and it decreases the intracellular concentration of dUTP so that uracil cannot be incorporated into DNA.</text>
</comment>
<evidence type="ECO:0000256" key="4">
    <source>
        <dbReference type="ARBA" id="ARBA00047686"/>
    </source>
</evidence>
<dbReference type="SUPFAM" id="SSF51283">
    <property type="entry name" value="dUTPase-like"/>
    <property type="match status" value="1"/>
</dbReference>
<evidence type="ECO:0000313" key="8">
    <source>
        <dbReference type="Proteomes" id="UP001193734"/>
    </source>
</evidence>
<proteinExistence type="inferred from homology"/>
<comment type="pathway">
    <text evidence="5">Pyrimidine metabolism; dUMP biosynthesis; dUMP from dCTP (dUTP route): step 2/2.</text>
</comment>
<keyword evidence="2 5" id="KW-0378">Hydrolase</keyword>
<dbReference type="PANTHER" id="PTHR11241:SF0">
    <property type="entry name" value="DEOXYURIDINE 5'-TRIPHOSPHATE NUCLEOTIDOHYDROLASE"/>
    <property type="match status" value="1"/>
</dbReference>
<feature type="domain" description="dUTPase-like" evidence="6">
    <location>
        <begin position="13"/>
        <end position="143"/>
    </location>
</feature>
<dbReference type="InterPro" id="IPR008181">
    <property type="entry name" value="dUTPase"/>
</dbReference>
<feature type="binding site" evidence="5">
    <location>
        <begin position="64"/>
        <end position="66"/>
    </location>
    <ligand>
        <name>substrate</name>
    </ligand>
</feature>
<dbReference type="GeneID" id="82157849"/>
<dbReference type="PANTHER" id="PTHR11241">
    <property type="entry name" value="DEOXYURIDINE 5'-TRIPHOSPHATE NUCLEOTIDOHYDROLASE"/>
    <property type="match status" value="1"/>
</dbReference>
<evidence type="ECO:0000256" key="2">
    <source>
        <dbReference type="ARBA" id="ARBA00022801"/>
    </source>
</evidence>
<keyword evidence="5" id="KW-0460">Magnesium</keyword>
<evidence type="ECO:0000259" key="6">
    <source>
        <dbReference type="Pfam" id="PF00692"/>
    </source>
</evidence>
<dbReference type="RefSeq" id="WP_172175023.1">
    <property type="nucleotide sequence ID" value="NZ_CASGIA010000040.1"/>
</dbReference>
<comment type="similarity">
    <text evidence="1 5">Belongs to the dUTPase family.</text>
</comment>
<dbReference type="InterPro" id="IPR033704">
    <property type="entry name" value="dUTPase_trimeric"/>
</dbReference>
<dbReference type="InterPro" id="IPR029054">
    <property type="entry name" value="dUTPase-like"/>
</dbReference>
<comment type="cofactor">
    <cofactor evidence="5">
        <name>Mg(2+)</name>
        <dbReference type="ChEBI" id="CHEBI:18420"/>
    </cofactor>
</comment>
<dbReference type="Gene3D" id="2.70.40.10">
    <property type="match status" value="1"/>
</dbReference>
<dbReference type="NCBIfam" id="NF001862">
    <property type="entry name" value="PRK00601.1"/>
    <property type="match status" value="1"/>
</dbReference>
<comment type="catalytic activity">
    <reaction evidence="4 5">
        <text>dUTP + H2O = dUMP + diphosphate + H(+)</text>
        <dbReference type="Rhea" id="RHEA:10248"/>
        <dbReference type="ChEBI" id="CHEBI:15377"/>
        <dbReference type="ChEBI" id="CHEBI:15378"/>
        <dbReference type="ChEBI" id="CHEBI:33019"/>
        <dbReference type="ChEBI" id="CHEBI:61555"/>
        <dbReference type="ChEBI" id="CHEBI:246422"/>
        <dbReference type="EC" id="3.6.1.23"/>
    </reaction>
</comment>
<keyword evidence="8" id="KW-1185">Reference proteome</keyword>
<sequence>MIEIKVINRGRQPLPVYATEQSAGMDLRADIDEPVVLHSMERRLIGTGLYMALPEGYEAQVRPRSGLALKHGVTVLNSPGTIDADYRGEIKVLLVNLSSDDFVVNSGERIAQMVIARHEQSVFAVVGELDDTERGEGGYGHTGVK</sequence>
<comment type="caution">
    <text evidence="7">The sequence shown here is derived from an EMBL/GenBank/DDBJ whole genome shotgun (WGS) entry which is preliminary data.</text>
</comment>
<dbReference type="NCBIfam" id="TIGR00576">
    <property type="entry name" value="dut"/>
    <property type="match status" value="1"/>
</dbReference>
<evidence type="ECO:0000256" key="1">
    <source>
        <dbReference type="ARBA" id="ARBA00006581"/>
    </source>
</evidence>